<dbReference type="SUPFAM" id="SSF50118">
    <property type="entry name" value="Cell growth inhibitor/plasmid maintenance toxic component"/>
    <property type="match status" value="1"/>
</dbReference>
<evidence type="ECO:0000313" key="3">
    <source>
        <dbReference type="EMBL" id="GHH59758.1"/>
    </source>
</evidence>
<organism evidence="3 4">
    <name type="scientific">Kitasatospora indigofera</name>
    <dbReference type="NCBI Taxonomy" id="67307"/>
    <lineage>
        <taxon>Bacteria</taxon>
        <taxon>Bacillati</taxon>
        <taxon>Actinomycetota</taxon>
        <taxon>Actinomycetes</taxon>
        <taxon>Kitasatosporales</taxon>
        <taxon>Streptomycetaceae</taxon>
        <taxon>Kitasatospora</taxon>
    </lineage>
</organism>
<reference evidence="3" key="2">
    <citation type="submission" date="2020-09" db="EMBL/GenBank/DDBJ databases">
        <authorList>
            <person name="Sun Q."/>
            <person name="Ohkuma M."/>
        </authorList>
    </citation>
    <scope>NUCLEOTIDE SEQUENCE</scope>
    <source>
        <strain evidence="3">JCM 4646</strain>
    </source>
</reference>
<sequence>MDVRTTGQHPAPHRTREDGMEAAVGDRIIVQGTRPGAARRDGEIVTLHHPDGSPPYDVRWAEDGRVTEYFPGPDARIQRFGQEHEGPRTVVPEPHLFAD</sequence>
<dbReference type="EMBL" id="BNBO01000001">
    <property type="protein sequence ID" value="GHH59758.1"/>
    <property type="molecule type" value="Genomic_DNA"/>
</dbReference>
<feature type="domain" description="DUF1918" evidence="2">
    <location>
        <begin position="20"/>
        <end position="77"/>
    </location>
</feature>
<dbReference type="Gene3D" id="2.30.30.440">
    <property type="entry name" value="Domain of unknown function DUF1918"/>
    <property type="match status" value="1"/>
</dbReference>
<gene>
    <name evidence="3" type="ORF">GCM10018781_03550</name>
</gene>
<name>A0A919FC32_9ACTN</name>
<evidence type="ECO:0000256" key="1">
    <source>
        <dbReference type="SAM" id="MobiDB-lite"/>
    </source>
</evidence>
<evidence type="ECO:0000259" key="2">
    <source>
        <dbReference type="Pfam" id="PF08940"/>
    </source>
</evidence>
<dbReference type="Pfam" id="PF08940">
    <property type="entry name" value="DUF1918"/>
    <property type="match status" value="1"/>
</dbReference>
<reference evidence="3" key="1">
    <citation type="journal article" date="2014" name="Int. J. Syst. Evol. Microbiol.">
        <title>Complete genome sequence of Corynebacterium casei LMG S-19264T (=DSM 44701T), isolated from a smear-ripened cheese.</title>
        <authorList>
            <consortium name="US DOE Joint Genome Institute (JGI-PGF)"/>
            <person name="Walter F."/>
            <person name="Albersmeier A."/>
            <person name="Kalinowski J."/>
            <person name="Ruckert C."/>
        </authorList>
    </citation>
    <scope>NUCLEOTIDE SEQUENCE</scope>
    <source>
        <strain evidence="3">JCM 4646</strain>
    </source>
</reference>
<comment type="caution">
    <text evidence="3">The sequence shown here is derived from an EMBL/GenBank/DDBJ whole genome shotgun (WGS) entry which is preliminary data.</text>
</comment>
<dbReference type="InterPro" id="IPR015035">
    <property type="entry name" value="DUF1918"/>
</dbReference>
<keyword evidence="4" id="KW-1185">Reference proteome</keyword>
<accession>A0A919FC32</accession>
<feature type="region of interest" description="Disordered" evidence="1">
    <location>
        <begin position="1"/>
        <end position="23"/>
    </location>
</feature>
<evidence type="ECO:0000313" key="4">
    <source>
        <dbReference type="Proteomes" id="UP000617734"/>
    </source>
</evidence>
<proteinExistence type="predicted"/>
<dbReference type="Proteomes" id="UP000617734">
    <property type="component" value="Unassembled WGS sequence"/>
</dbReference>
<protein>
    <recommendedName>
        <fullName evidence="2">DUF1918 domain-containing protein</fullName>
    </recommendedName>
</protein>
<dbReference type="AlphaFoldDB" id="A0A919FC32"/>